<gene>
    <name evidence="3" type="ORF">HNP52_000581</name>
</gene>
<dbReference type="PANTHER" id="PTHR31793:SF27">
    <property type="entry name" value="NOVEL THIOESTERASE SUPERFAMILY DOMAIN AND SAPOSIN A-TYPE DOMAIN CONTAINING PROTEIN (0610012H03RIK)"/>
    <property type="match status" value="1"/>
</dbReference>
<dbReference type="CDD" id="cd00586">
    <property type="entry name" value="4HBT"/>
    <property type="match status" value="1"/>
</dbReference>
<dbReference type="EMBL" id="JACHLN010000001">
    <property type="protein sequence ID" value="MBB4837530.1"/>
    <property type="molecule type" value="Genomic_DNA"/>
</dbReference>
<sequence>MPSYTATITAGPEDIDELGHVNNAVWVKWIQDVAVAHWYAVAAPEHEAAYFWVVTRHEIDYRGNVSEGETVTAETWVPHAPRGARFDRHMKFTGADGKVRVEAKTTWAIIDRATQRLIRVPPEVAAPFLAD</sequence>
<reference evidence="3 4" key="1">
    <citation type="submission" date="2020-08" db="EMBL/GenBank/DDBJ databases">
        <title>Functional genomics of gut bacteria from endangered species of beetles.</title>
        <authorList>
            <person name="Carlos-Shanley C."/>
        </authorList>
    </citation>
    <scope>NUCLEOTIDE SEQUENCE [LARGE SCALE GENOMIC DNA]</scope>
    <source>
        <strain evidence="3 4">S00224</strain>
    </source>
</reference>
<evidence type="ECO:0000256" key="1">
    <source>
        <dbReference type="ARBA" id="ARBA00005953"/>
    </source>
</evidence>
<evidence type="ECO:0000313" key="4">
    <source>
        <dbReference type="Proteomes" id="UP000575241"/>
    </source>
</evidence>
<organism evidence="3 4">
    <name type="scientific">Sphingomonas kyeonggiensis</name>
    <dbReference type="NCBI Taxonomy" id="1268553"/>
    <lineage>
        <taxon>Bacteria</taxon>
        <taxon>Pseudomonadati</taxon>
        <taxon>Pseudomonadota</taxon>
        <taxon>Alphaproteobacteria</taxon>
        <taxon>Sphingomonadales</taxon>
        <taxon>Sphingomonadaceae</taxon>
        <taxon>Sphingomonas</taxon>
    </lineage>
</organism>
<dbReference type="InterPro" id="IPR029069">
    <property type="entry name" value="HotDog_dom_sf"/>
</dbReference>
<dbReference type="AlphaFoldDB" id="A0A7W7NPX2"/>
<dbReference type="Gene3D" id="3.10.129.10">
    <property type="entry name" value="Hotdog Thioesterase"/>
    <property type="match status" value="1"/>
</dbReference>
<proteinExistence type="inferred from homology"/>
<dbReference type="Pfam" id="PF13279">
    <property type="entry name" value="4HBT_2"/>
    <property type="match status" value="1"/>
</dbReference>
<evidence type="ECO:0000313" key="3">
    <source>
        <dbReference type="EMBL" id="MBB4837530.1"/>
    </source>
</evidence>
<keyword evidence="4" id="KW-1185">Reference proteome</keyword>
<dbReference type="EC" id="3.1.2.-" evidence="3"/>
<comment type="caution">
    <text evidence="3">The sequence shown here is derived from an EMBL/GenBank/DDBJ whole genome shotgun (WGS) entry which is preliminary data.</text>
</comment>
<comment type="similarity">
    <text evidence="1">Belongs to the 4-hydroxybenzoyl-CoA thioesterase family.</text>
</comment>
<dbReference type="SUPFAM" id="SSF54637">
    <property type="entry name" value="Thioesterase/thiol ester dehydrase-isomerase"/>
    <property type="match status" value="1"/>
</dbReference>
<evidence type="ECO:0000256" key="2">
    <source>
        <dbReference type="ARBA" id="ARBA00022801"/>
    </source>
</evidence>
<dbReference type="Proteomes" id="UP000575241">
    <property type="component" value="Unassembled WGS sequence"/>
</dbReference>
<dbReference type="GO" id="GO:0047617">
    <property type="term" value="F:fatty acyl-CoA hydrolase activity"/>
    <property type="evidence" value="ECO:0007669"/>
    <property type="project" value="TreeGrafter"/>
</dbReference>
<protein>
    <submittedName>
        <fullName evidence="3">Acyl-CoA thioester hydrolase</fullName>
        <ecNumber evidence="3">3.1.2.-</ecNumber>
    </submittedName>
</protein>
<accession>A0A7W7NPX2</accession>
<dbReference type="PANTHER" id="PTHR31793">
    <property type="entry name" value="4-HYDROXYBENZOYL-COA THIOESTERASE FAMILY MEMBER"/>
    <property type="match status" value="1"/>
</dbReference>
<keyword evidence="2 3" id="KW-0378">Hydrolase</keyword>
<dbReference type="InterPro" id="IPR050563">
    <property type="entry name" value="4-hydroxybenzoyl-CoA_TE"/>
</dbReference>
<dbReference type="RefSeq" id="WP_184162229.1">
    <property type="nucleotide sequence ID" value="NZ_JACHLN010000001.1"/>
</dbReference>
<name>A0A7W7NPX2_9SPHN</name>